<evidence type="ECO:0000313" key="11">
    <source>
        <dbReference type="EnsemblMetazoa" id="XP_037876579.1"/>
    </source>
</evidence>
<name>A0A8R2M8F4_BOMMO</name>
<proteinExistence type="inferred from homology"/>
<organism evidence="11 12">
    <name type="scientific">Bombyx mori</name>
    <name type="common">Silk moth</name>
    <dbReference type="NCBI Taxonomy" id="7091"/>
    <lineage>
        <taxon>Eukaryota</taxon>
        <taxon>Metazoa</taxon>
        <taxon>Ecdysozoa</taxon>
        <taxon>Arthropoda</taxon>
        <taxon>Hexapoda</taxon>
        <taxon>Insecta</taxon>
        <taxon>Pterygota</taxon>
        <taxon>Neoptera</taxon>
        <taxon>Endopterygota</taxon>
        <taxon>Lepidoptera</taxon>
        <taxon>Glossata</taxon>
        <taxon>Ditrysia</taxon>
        <taxon>Bombycoidea</taxon>
        <taxon>Bombycidae</taxon>
        <taxon>Bombycinae</taxon>
        <taxon>Bombyx</taxon>
    </lineage>
</organism>
<keyword evidence="6" id="KW-0547">Nucleotide-binding</keyword>
<evidence type="ECO:0000259" key="9">
    <source>
        <dbReference type="Pfam" id="PF05161"/>
    </source>
</evidence>
<comment type="catalytic activity">
    <reaction evidence="1">
        <text>(R)-glycerate + ATP = (2R)-3-phosphoglycerate + ADP + H(+)</text>
        <dbReference type="Rhea" id="RHEA:23516"/>
        <dbReference type="ChEBI" id="CHEBI:15378"/>
        <dbReference type="ChEBI" id="CHEBI:16659"/>
        <dbReference type="ChEBI" id="CHEBI:30616"/>
        <dbReference type="ChEBI" id="CHEBI:58272"/>
        <dbReference type="ChEBI" id="CHEBI:456216"/>
        <dbReference type="EC" id="2.7.1.31"/>
    </reaction>
</comment>
<dbReference type="InterPro" id="IPR039760">
    <property type="entry name" value="MOFRL_protein"/>
</dbReference>
<accession>A0A8R2M8F4</accession>
<dbReference type="GeneID" id="101741390"/>
<dbReference type="Gene3D" id="3.40.50.10180">
    <property type="entry name" value="Glycerate kinase, MOFRL-like N-terminal domain"/>
    <property type="match status" value="1"/>
</dbReference>
<keyword evidence="12" id="KW-1185">Reference proteome</keyword>
<evidence type="ECO:0000256" key="3">
    <source>
        <dbReference type="ARBA" id="ARBA00012101"/>
    </source>
</evidence>
<dbReference type="EnsemblMetazoa" id="XM_038020651.1">
    <property type="protein sequence ID" value="XP_037876579.1"/>
    <property type="gene ID" value="LOC101741390"/>
</dbReference>
<evidence type="ECO:0000259" key="10">
    <source>
        <dbReference type="Pfam" id="PF13660"/>
    </source>
</evidence>
<dbReference type="PANTHER" id="PTHR12227">
    <property type="entry name" value="GLYCERATE KINASE"/>
    <property type="match status" value="1"/>
</dbReference>
<evidence type="ECO:0000256" key="5">
    <source>
        <dbReference type="ARBA" id="ARBA00022679"/>
    </source>
</evidence>
<dbReference type="FunFam" id="3.40.50.10180:FF:000001">
    <property type="entry name" value="Glycerate kinase"/>
    <property type="match status" value="1"/>
</dbReference>
<dbReference type="Pfam" id="PF13660">
    <property type="entry name" value="DUF4147"/>
    <property type="match status" value="1"/>
</dbReference>
<feature type="domain" description="MOFRL-associated" evidence="10">
    <location>
        <begin position="9"/>
        <end position="251"/>
    </location>
</feature>
<dbReference type="KEGG" id="bmor:101741390"/>
<evidence type="ECO:0000256" key="1">
    <source>
        <dbReference type="ARBA" id="ARBA00000694"/>
    </source>
</evidence>
<dbReference type="InterPro" id="IPR025286">
    <property type="entry name" value="MOFRL_assoc_dom"/>
</dbReference>
<dbReference type="InterPro" id="IPR007835">
    <property type="entry name" value="MOFRL"/>
</dbReference>
<keyword evidence="5" id="KW-0808">Transferase</keyword>
<dbReference type="Pfam" id="PF05161">
    <property type="entry name" value="MOFRL"/>
    <property type="match status" value="1"/>
</dbReference>
<reference evidence="11" key="2">
    <citation type="submission" date="2022-06" db="UniProtKB">
        <authorList>
            <consortium name="EnsemblMetazoa"/>
        </authorList>
    </citation>
    <scope>IDENTIFICATION</scope>
    <source>
        <strain evidence="11">p50T (Dazao)</strain>
    </source>
</reference>
<dbReference type="PANTHER" id="PTHR12227:SF0">
    <property type="entry name" value="GLYCERATE KINASE"/>
    <property type="match status" value="1"/>
</dbReference>
<dbReference type="Proteomes" id="UP000005204">
    <property type="component" value="Unassembled WGS sequence"/>
</dbReference>
<protein>
    <recommendedName>
        <fullName evidence="4">Glycerate kinase</fullName>
        <ecNumber evidence="3">2.7.1.31</ecNumber>
    </recommendedName>
</protein>
<dbReference type="GO" id="GO:0005524">
    <property type="term" value="F:ATP binding"/>
    <property type="evidence" value="ECO:0007669"/>
    <property type="project" value="UniProtKB-KW"/>
</dbReference>
<evidence type="ECO:0000256" key="6">
    <source>
        <dbReference type="ARBA" id="ARBA00022741"/>
    </source>
</evidence>
<evidence type="ECO:0000313" key="12">
    <source>
        <dbReference type="Proteomes" id="UP000005204"/>
    </source>
</evidence>
<evidence type="ECO:0000256" key="7">
    <source>
        <dbReference type="ARBA" id="ARBA00022777"/>
    </source>
</evidence>
<evidence type="ECO:0000256" key="4">
    <source>
        <dbReference type="ARBA" id="ARBA00020720"/>
    </source>
</evidence>
<reference evidence="12" key="1">
    <citation type="journal article" date="2008" name="Insect Biochem. Mol. Biol.">
        <title>The genome of a lepidopteran model insect, the silkworm Bombyx mori.</title>
        <authorList>
            <consortium name="International Silkworm Genome Consortium"/>
        </authorList>
    </citation>
    <scope>NUCLEOTIDE SEQUENCE [LARGE SCALE GENOMIC DNA]</scope>
    <source>
        <strain evidence="12">p50T</strain>
    </source>
</reference>
<dbReference type="EC" id="2.7.1.31" evidence="3"/>
<sequence length="485" mass="52938">MCKLFINDLIQIFKSSVSAVLPENLIRSSLKYNPTNEHLNILGKTYNLLGKNVYLVGTGKAVQNMSREVENILQSKIKYGIISIPMGSLDVFNKSRNVEYFEGAKDNLPDNSAQNTALKIKNLITQLNKDDLLLVLISGGGSALLPLPKSPITLEEKIGLVKKLANSGADIKELNTVRKVISDLKGGQLAVKAQPAQVVSLILSDIVGDPLDLIASGPTVQNTDGANKAVDVLKKYNLIDALPKSVQTLLENNGDNLVFPTNNTSNYIIGSNKISTKAAVVQCIELNYLPLVLSNKVTGNVQDVANKYSKLVTVICKYLRQNLEIDELKSNIKKLEISGTDLKVLNEIKISNKKPLCLILGGEITVAVKGTGKGGRNQQLALEFSKYLHKVKDQLNDFDIFILSAGTDGIDGPTDAAGAIGYLNLISESTADGLDVDKYLANNDTYNFFKLFKNDHLHVFTGHTNTNVMDIHLIIIKRKLLKVNV</sequence>
<dbReference type="InterPro" id="IPR037035">
    <property type="entry name" value="GK-like_C_sf"/>
</dbReference>
<dbReference type="Gene3D" id="3.40.1480.10">
    <property type="entry name" value="MOFRL domain"/>
    <property type="match status" value="1"/>
</dbReference>
<dbReference type="GO" id="GO:0008887">
    <property type="term" value="F:glycerate kinase activity"/>
    <property type="evidence" value="ECO:0007669"/>
    <property type="project" value="UniProtKB-EC"/>
</dbReference>
<dbReference type="GO" id="GO:0005737">
    <property type="term" value="C:cytoplasm"/>
    <property type="evidence" value="ECO:0007669"/>
    <property type="project" value="TreeGrafter"/>
</dbReference>
<comment type="similarity">
    <text evidence="2">Belongs to the glycerate kinase type-2 family.</text>
</comment>
<keyword evidence="8" id="KW-0067">ATP-binding</keyword>
<dbReference type="AlphaFoldDB" id="A0A8R2M8F4"/>
<feature type="domain" description="MOFRL" evidence="9">
    <location>
        <begin position="357"/>
        <end position="470"/>
    </location>
</feature>
<keyword evidence="7" id="KW-0418">Kinase</keyword>
<evidence type="ECO:0000256" key="8">
    <source>
        <dbReference type="ARBA" id="ARBA00022840"/>
    </source>
</evidence>
<evidence type="ECO:0000256" key="2">
    <source>
        <dbReference type="ARBA" id="ARBA00005393"/>
    </source>
</evidence>
<dbReference type="RefSeq" id="XP_037876579.1">
    <property type="nucleotide sequence ID" value="XM_038020651.2"/>
</dbReference>
<dbReference type="SUPFAM" id="SSF82544">
    <property type="entry name" value="GckA/TtuD-like"/>
    <property type="match status" value="1"/>
</dbReference>
<dbReference type="InterPro" id="IPR038614">
    <property type="entry name" value="GK_N_sf"/>
</dbReference>